<evidence type="ECO:0000313" key="2">
    <source>
        <dbReference type="Proteomes" id="UP000824540"/>
    </source>
</evidence>
<dbReference type="Proteomes" id="UP000824540">
    <property type="component" value="Unassembled WGS sequence"/>
</dbReference>
<name>A0A8T2PP49_9TELE</name>
<gene>
    <name evidence="1" type="ORF">JZ751_017703</name>
</gene>
<dbReference type="AlphaFoldDB" id="A0A8T2PP49"/>
<reference evidence="1" key="1">
    <citation type="thesis" date="2021" institute="BYU ScholarsArchive" country="Provo, UT, USA">
        <title>Applications of and Algorithms for Genome Assembly and Genomic Analyses with an Emphasis on Marine Teleosts.</title>
        <authorList>
            <person name="Pickett B.D."/>
        </authorList>
    </citation>
    <scope>NUCLEOTIDE SEQUENCE</scope>
    <source>
        <strain evidence="1">HI-2016</strain>
    </source>
</reference>
<dbReference type="EMBL" id="JAFBMS010000004">
    <property type="protein sequence ID" value="KAG9353127.1"/>
    <property type="molecule type" value="Genomic_DNA"/>
</dbReference>
<sequence>MKLELSWHFLGTRKQGHMLWRHCAIPKFALVLSEFSQNSRRSTSPIFPNGNGTALERGHWGCQWQAGQLKGKKFGFIVSVAEAEG</sequence>
<accession>A0A8T2PP49</accession>
<evidence type="ECO:0000313" key="1">
    <source>
        <dbReference type="EMBL" id="KAG9353127.1"/>
    </source>
</evidence>
<comment type="caution">
    <text evidence="1">The sequence shown here is derived from an EMBL/GenBank/DDBJ whole genome shotgun (WGS) entry which is preliminary data.</text>
</comment>
<organism evidence="1 2">
    <name type="scientific">Albula glossodonta</name>
    <name type="common">roundjaw bonefish</name>
    <dbReference type="NCBI Taxonomy" id="121402"/>
    <lineage>
        <taxon>Eukaryota</taxon>
        <taxon>Metazoa</taxon>
        <taxon>Chordata</taxon>
        <taxon>Craniata</taxon>
        <taxon>Vertebrata</taxon>
        <taxon>Euteleostomi</taxon>
        <taxon>Actinopterygii</taxon>
        <taxon>Neopterygii</taxon>
        <taxon>Teleostei</taxon>
        <taxon>Albuliformes</taxon>
        <taxon>Albulidae</taxon>
        <taxon>Albula</taxon>
    </lineage>
</organism>
<keyword evidence="2" id="KW-1185">Reference proteome</keyword>
<protein>
    <submittedName>
        <fullName evidence="1">Uncharacterized protein</fullName>
    </submittedName>
</protein>
<proteinExistence type="predicted"/>